<proteinExistence type="predicted"/>
<dbReference type="AlphaFoldDB" id="A0A1E5VVJ4"/>
<dbReference type="Proteomes" id="UP000095767">
    <property type="component" value="Unassembled WGS sequence"/>
</dbReference>
<sequence length="138" mass="15833">MAAHRNTTLDERSEKLATVQNHFIADPCINLYIEVDKSSELQSMVQILTRELQDSHADTSAEILLVDNHCSSTYNPCILLIDQCDTLHMNKLDYVQFITHAELFTRISPAECLSYNMLDKTIEINSLFVLFVLTWLLI</sequence>
<accession>A0A1E5VVJ4</accession>
<evidence type="ECO:0000313" key="2">
    <source>
        <dbReference type="Proteomes" id="UP000095767"/>
    </source>
</evidence>
<gene>
    <name evidence="1" type="ORF">BAE44_0009869</name>
</gene>
<evidence type="ECO:0000313" key="1">
    <source>
        <dbReference type="EMBL" id="OEL29112.1"/>
    </source>
</evidence>
<reference evidence="1 2" key="1">
    <citation type="submission" date="2016-09" db="EMBL/GenBank/DDBJ databases">
        <title>The draft genome of Dichanthelium oligosanthes: A C3 panicoid grass species.</title>
        <authorList>
            <person name="Studer A.J."/>
            <person name="Schnable J.C."/>
            <person name="Brutnell T.P."/>
        </authorList>
    </citation>
    <scope>NUCLEOTIDE SEQUENCE [LARGE SCALE GENOMIC DNA]</scope>
    <source>
        <strain evidence="2">cv. Kellogg 1175</strain>
        <tissue evidence="1">Leaf</tissue>
    </source>
</reference>
<name>A0A1E5VVJ4_9POAL</name>
<keyword evidence="2" id="KW-1185">Reference proteome</keyword>
<organism evidence="1 2">
    <name type="scientific">Dichanthelium oligosanthes</name>
    <dbReference type="NCBI Taxonomy" id="888268"/>
    <lineage>
        <taxon>Eukaryota</taxon>
        <taxon>Viridiplantae</taxon>
        <taxon>Streptophyta</taxon>
        <taxon>Embryophyta</taxon>
        <taxon>Tracheophyta</taxon>
        <taxon>Spermatophyta</taxon>
        <taxon>Magnoliopsida</taxon>
        <taxon>Liliopsida</taxon>
        <taxon>Poales</taxon>
        <taxon>Poaceae</taxon>
        <taxon>PACMAD clade</taxon>
        <taxon>Panicoideae</taxon>
        <taxon>Panicodae</taxon>
        <taxon>Paniceae</taxon>
        <taxon>Dichantheliinae</taxon>
        <taxon>Dichanthelium</taxon>
    </lineage>
</organism>
<dbReference type="EMBL" id="LWDX02028473">
    <property type="protein sequence ID" value="OEL29112.1"/>
    <property type="molecule type" value="Genomic_DNA"/>
</dbReference>
<dbReference type="OrthoDB" id="10674397at2759"/>
<protein>
    <submittedName>
        <fullName evidence="1">Uncharacterized protein</fullName>
    </submittedName>
</protein>
<comment type="caution">
    <text evidence="1">The sequence shown here is derived from an EMBL/GenBank/DDBJ whole genome shotgun (WGS) entry which is preliminary data.</text>
</comment>